<evidence type="ECO:0000256" key="8">
    <source>
        <dbReference type="ARBA" id="ARBA00046432"/>
    </source>
</evidence>
<evidence type="ECO:0000256" key="9">
    <source>
        <dbReference type="RuleBase" id="RU003814"/>
    </source>
</evidence>
<comment type="subunit">
    <text evidence="8">Component of the translation initiation factor 2B (eIF2B) complex which is a heterodecamer of two sets of five different subunits: alpha, beta, gamma, delta and epsilon. Subunits alpha, beta and delta comprise a regulatory subcomplex and subunits epsilon and gamma comprise a catalytic subcomplex. Within the complex, the hexameric regulatory complex resides at the center, with the two heterodimeric catalytic subcomplexes bound on opposite sides.</text>
</comment>
<dbReference type="Proteomes" id="UP001141327">
    <property type="component" value="Unassembled WGS sequence"/>
</dbReference>
<gene>
    <name evidence="10" type="ORF">PAPYR_1308</name>
</gene>
<evidence type="ECO:0000256" key="6">
    <source>
        <dbReference type="ARBA" id="ARBA00044208"/>
    </source>
</evidence>
<evidence type="ECO:0000313" key="11">
    <source>
        <dbReference type="Proteomes" id="UP001141327"/>
    </source>
</evidence>
<dbReference type="InterPro" id="IPR000649">
    <property type="entry name" value="IF-2B-related"/>
</dbReference>
<reference evidence="10" key="1">
    <citation type="journal article" date="2022" name="bioRxiv">
        <title>Genomics of Preaxostyla Flagellates Illuminates Evolutionary Transitions and the Path Towards Mitochondrial Loss.</title>
        <authorList>
            <person name="Novak L.V.F."/>
            <person name="Treitli S.C."/>
            <person name="Pyrih J."/>
            <person name="Halakuc P."/>
            <person name="Pipaliya S.V."/>
            <person name="Vacek V."/>
            <person name="Brzon O."/>
            <person name="Soukal P."/>
            <person name="Eme L."/>
            <person name="Dacks J.B."/>
            <person name="Karnkowska A."/>
            <person name="Elias M."/>
            <person name="Hampl V."/>
        </authorList>
    </citation>
    <scope>NUCLEOTIDE SEQUENCE</scope>
    <source>
        <strain evidence="10">RCP-MX</strain>
    </source>
</reference>
<evidence type="ECO:0000256" key="1">
    <source>
        <dbReference type="ARBA" id="ARBA00004514"/>
    </source>
</evidence>
<accession>A0ABQ8USM2</accession>
<dbReference type="Gene3D" id="3.40.50.10470">
    <property type="entry name" value="Translation initiation factor eif-2b, domain 2"/>
    <property type="match status" value="1"/>
</dbReference>
<comment type="subcellular location">
    <subcellularLocation>
        <location evidence="1">Cytoplasm</location>
        <location evidence="1">Cytosol</location>
    </subcellularLocation>
</comment>
<dbReference type="Pfam" id="PF01008">
    <property type="entry name" value="IF-2B"/>
    <property type="match status" value="1"/>
</dbReference>
<dbReference type="InterPro" id="IPR037171">
    <property type="entry name" value="NagB/RpiA_transferase-like"/>
</dbReference>
<keyword evidence="4 10" id="KW-0396">Initiation factor</keyword>
<evidence type="ECO:0000256" key="7">
    <source>
        <dbReference type="ARBA" id="ARBA00044236"/>
    </source>
</evidence>
<protein>
    <recommendedName>
        <fullName evidence="6">Translation initiation factor eIF2B subunit alpha</fullName>
    </recommendedName>
    <alternativeName>
        <fullName evidence="7">eIF2B GDP-GTP exchange factor subunit alpha</fullName>
    </alternativeName>
</protein>
<dbReference type="SUPFAM" id="SSF100950">
    <property type="entry name" value="NagB/RpiA/CoA transferase-like"/>
    <property type="match status" value="1"/>
</dbReference>
<dbReference type="Gene3D" id="1.20.120.1070">
    <property type="entry name" value="Translation initiation factor eIF-2B, N-terminal domain"/>
    <property type="match status" value="1"/>
</dbReference>
<dbReference type="InterPro" id="IPR051501">
    <property type="entry name" value="eIF2B_alpha/beta/delta"/>
</dbReference>
<organism evidence="10 11">
    <name type="scientific">Paratrimastix pyriformis</name>
    <dbReference type="NCBI Taxonomy" id="342808"/>
    <lineage>
        <taxon>Eukaryota</taxon>
        <taxon>Metamonada</taxon>
        <taxon>Preaxostyla</taxon>
        <taxon>Paratrimastigidae</taxon>
        <taxon>Paratrimastix</taxon>
    </lineage>
</organism>
<evidence type="ECO:0000256" key="2">
    <source>
        <dbReference type="ARBA" id="ARBA00007251"/>
    </source>
</evidence>
<evidence type="ECO:0000313" key="10">
    <source>
        <dbReference type="EMBL" id="KAJ4462129.1"/>
    </source>
</evidence>
<evidence type="ECO:0000256" key="5">
    <source>
        <dbReference type="ARBA" id="ARBA00022917"/>
    </source>
</evidence>
<keyword evidence="5" id="KW-0648">Protein biosynthesis</keyword>
<proteinExistence type="inferred from homology"/>
<dbReference type="PANTHER" id="PTHR45860">
    <property type="entry name" value="TRANSLATION INITIATION FACTOR EIF-2B SUBUNIT ALPHA"/>
    <property type="match status" value="1"/>
</dbReference>
<keyword evidence="11" id="KW-1185">Reference proteome</keyword>
<name>A0ABQ8USM2_9EUKA</name>
<evidence type="ECO:0000256" key="4">
    <source>
        <dbReference type="ARBA" id="ARBA00022540"/>
    </source>
</evidence>
<comment type="caution">
    <text evidence="10">The sequence shown here is derived from an EMBL/GenBank/DDBJ whole genome shotgun (WGS) entry which is preliminary data.</text>
</comment>
<comment type="similarity">
    <text evidence="2 9">Belongs to the eIF-2B alpha/beta/delta subunits family.</text>
</comment>
<dbReference type="GO" id="GO:0003743">
    <property type="term" value="F:translation initiation factor activity"/>
    <property type="evidence" value="ECO:0007669"/>
    <property type="project" value="UniProtKB-KW"/>
</dbReference>
<dbReference type="EMBL" id="JAPMOS010000004">
    <property type="protein sequence ID" value="KAJ4462129.1"/>
    <property type="molecule type" value="Genomic_DNA"/>
</dbReference>
<dbReference type="InterPro" id="IPR042528">
    <property type="entry name" value="elF-2B_alpha_N"/>
</dbReference>
<keyword evidence="3" id="KW-0963">Cytoplasm</keyword>
<evidence type="ECO:0000256" key="3">
    <source>
        <dbReference type="ARBA" id="ARBA00022490"/>
    </source>
</evidence>
<sequence length="316" mass="34897">MAASTEFAGLVEEFNKLISPPMETPYAVAAVKVLSDLVRTSDATTVMELQLQLKQAIEVLTKQVSEISVRSGCEIFMVNLSRPSHDRSDFASWKQRMIMMGEAFANSTRSFRDRIAQHTERFFRDGLTVLTHSYSRVVMNCLLHASRHYHLNIIVCEARPASGTDITPGMRTARELAEHGIPVTVVPDVGVGAIISQVDMILVGAAAVVESGGVVNRLGTFQLAVVAKEFKKPFYCAAESYKFTRLYPLTQSDLEMQTQIAQLPVPNELARADGLIKYAAPILDYTPPAYITLLFTDLGILTPSAVSDELIKLYHE</sequence>
<dbReference type="PANTHER" id="PTHR45860:SF1">
    <property type="entry name" value="TRANSLATION INITIATION FACTOR EIF-2B SUBUNIT ALPHA"/>
    <property type="match status" value="1"/>
</dbReference>
<dbReference type="InterPro" id="IPR042529">
    <property type="entry name" value="IF_2B-like_C"/>
</dbReference>